<accession>A0A830BUI0</accession>
<dbReference type="AlphaFoldDB" id="A0A830BUI0"/>
<feature type="domain" description="K+ potassium transporter integral membrane" evidence="4">
    <location>
        <begin position="156"/>
        <end position="263"/>
    </location>
</feature>
<dbReference type="GO" id="GO:0015079">
    <property type="term" value="F:potassium ion transmembrane transporter activity"/>
    <property type="evidence" value="ECO:0007669"/>
    <property type="project" value="InterPro"/>
</dbReference>
<keyword evidence="3" id="KW-0472">Membrane</keyword>
<proteinExistence type="inferred from homology"/>
<dbReference type="PANTHER" id="PTHR30540">
    <property type="entry name" value="OSMOTIC STRESS POTASSIUM TRANSPORTER"/>
    <property type="match status" value="1"/>
</dbReference>
<keyword evidence="3" id="KW-1133">Transmembrane helix</keyword>
<reference evidence="5" key="1">
    <citation type="submission" date="2020-07" db="EMBL/GenBank/DDBJ databases">
        <title>Ethylene signaling mediates host invasion by parasitic plants.</title>
        <authorList>
            <person name="Yoshida S."/>
        </authorList>
    </citation>
    <scope>NUCLEOTIDE SEQUENCE</scope>
    <source>
        <strain evidence="5">Okayama</strain>
    </source>
</reference>
<gene>
    <name evidence="5" type="ORF">PHJA_001306700</name>
</gene>
<keyword evidence="3" id="KW-0812">Transmembrane</keyword>
<evidence type="ECO:0000313" key="5">
    <source>
        <dbReference type="EMBL" id="GFP91627.1"/>
    </source>
</evidence>
<keyword evidence="6" id="KW-1185">Reference proteome</keyword>
<dbReference type="InterPro" id="IPR003855">
    <property type="entry name" value="K+_transporter"/>
</dbReference>
<dbReference type="PANTHER" id="PTHR30540:SF4">
    <property type="entry name" value="POTASSIUM TRANSPORTER 12-RELATED"/>
    <property type="match status" value="1"/>
</dbReference>
<dbReference type="EMBL" id="BMAC01000250">
    <property type="protein sequence ID" value="GFP91627.1"/>
    <property type="molecule type" value="Genomic_DNA"/>
</dbReference>
<evidence type="ECO:0000256" key="2">
    <source>
        <dbReference type="ARBA" id="ARBA00008440"/>
    </source>
</evidence>
<dbReference type="GO" id="GO:0005886">
    <property type="term" value="C:plasma membrane"/>
    <property type="evidence" value="ECO:0007669"/>
    <property type="project" value="UniProtKB-SubCell"/>
</dbReference>
<comment type="similarity">
    <text evidence="2">Belongs to the HAK/KUP transporter (TC 2.A.72.3) family.</text>
</comment>
<evidence type="ECO:0000259" key="4">
    <source>
        <dbReference type="Pfam" id="PF02705"/>
    </source>
</evidence>
<dbReference type="OrthoDB" id="1933643at2759"/>
<evidence type="ECO:0000256" key="1">
    <source>
        <dbReference type="ARBA" id="ARBA00004651"/>
    </source>
</evidence>
<feature type="domain" description="K+ potassium transporter integral membrane" evidence="4">
    <location>
        <begin position="61"/>
        <end position="140"/>
    </location>
</feature>
<organism evidence="5 6">
    <name type="scientific">Phtheirospermum japonicum</name>
    <dbReference type="NCBI Taxonomy" id="374723"/>
    <lineage>
        <taxon>Eukaryota</taxon>
        <taxon>Viridiplantae</taxon>
        <taxon>Streptophyta</taxon>
        <taxon>Embryophyta</taxon>
        <taxon>Tracheophyta</taxon>
        <taxon>Spermatophyta</taxon>
        <taxon>Magnoliopsida</taxon>
        <taxon>eudicotyledons</taxon>
        <taxon>Gunneridae</taxon>
        <taxon>Pentapetalae</taxon>
        <taxon>asterids</taxon>
        <taxon>lamiids</taxon>
        <taxon>Lamiales</taxon>
        <taxon>Orobanchaceae</taxon>
        <taxon>Orobanchaceae incertae sedis</taxon>
        <taxon>Phtheirospermum</taxon>
    </lineage>
</organism>
<sequence length="263" mass="29775">MLNTILDVLFKVDIDIAREFYRKKIMRNGNEESWSQFVYNMLIYALCKNGKDDSLWWTISLAFQTLGVVYGDMGTSPVYVFSDVFTKVPITLDVDVLGTLSLVMYTTTLIPLTKYVFVVLKANDNGEGGTFALYSLTCRYANVNLLPNRQPSDEHISSSKLKLPNALVVTSIVILVGLFSIQRIRTSKVEFMFAPALALWFFSFGFIGMYNMLKYDITVVRAINPSYIYFFFKKNSTKAWSALGGCVLCITRAEAMFADLGHF</sequence>
<feature type="transmembrane region" description="Helical" evidence="3">
    <location>
        <begin position="193"/>
        <end position="213"/>
    </location>
</feature>
<name>A0A830BUI0_9LAMI</name>
<dbReference type="InterPro" id="IPR053951">
    <property type="entry name" value="K_trans_N"/>
</dbReference>
<evidence type="ECO:0000313" key="6">
    <source>
        <dbReference type="Proteomes" id="UP000653305"/>
    </source>
</evidence>
<comment type="caution">
    <text evidence="5">The sequence shown here is derived from an EMBL/GenBank/DDBJ whole genome shotgun (WGS) entry which is preliminary data.</text>
</comment>
<comment type="subcellular location">
    <subcellularLocation>
        <location evidence="1">Cell membrane</location>
        <topology evidence="1">Multi-pass membrane protein</topology>
    </subcellularLocation>
</comment>
<protein>
    <submittedName>
        <fullName evidence="5">Potassium transporter 5</fullName>
    </submittedName>
</protein>
<feature type="transmembrane region" description="Helical" evidence="3">
    <location>
        <begin position="163"/>
        <end position="181"/>
    </location>
</feature>
<dbReference type="Pfam" id="PF02705">
    <property type="entry name" value="K_trans"/>
    <property type="match status" value="2"/>
</dbReference>
<evidence type="ECO:0000256" key="3">
    <source>
        <dbReference type="SAM" id="Phobius"/>
    </source>
</evidence>
<dbReference type="Proteomes" id="UP000653305">
    <property type="component" value="Unassembled WGS sequence"/>
</dbReference>